<feature type="transmembrane region" description="Helical" evidence="10">
    <location>
        <begin position="135"/>
        <end position="153"/>
    </location>
</feature>
<feature type="transmembrane region" description="Helical" evidence="10">
    <location>
        <begin position="174"/>
        <end position="201"/>
    </location>
</feature>
<feature type="transmembrane region" description="Helical" evidence="10">
    <location>
        <begin position="357"/>
        <end position="377"/>
    </location>
</feature>
<feature type="domain" description="Peptidase M50" evidence="11">
    <location>
        <begin position="109"/>
        <end position="295"/>
    </location>
</feature>
<evidence type="ECO:0000256" key="8">
    <source>
        <dbReference type="ARBA" id="ARBA00032658"/>
    </source>
</evidence>
<evidence type="ECO:0000256" key="2">
    <source>
        <dbReference type="ARBA" id="ARBA00004127"/>
    </source>
</evidence>
<comment type="function">
    <text evidence="9">Zinc metalloprotease that mediates intramembrane proteolysis of proteins such as ATF6, ATF6B, SREBF1/SREBP1 and SREBF2/SREBP2. Catalyzes the second step in the proteolytic activation of the sterol regulatory element-binding proteins (SREBPs) SREBF1/SREBP1 and SREBF2/SREBP2: cleaves SREBPs within the first transmembrane segment, thereby releasing the N-terminal segment with a portion of the transmembrane segment attached. Mature N-terminal SREBP fragments shuttle to the nucleus and activate gene transcription. Also mediates the second step in the proteolytic activation of the cyclic AMP-dependent transcription factor ATF-6 (ATF6 and ATF6B). Involved in intramembrane proteolysis during bone formation. In astrocytes and osteoblasts, upon DNA damage and ER stress, mediates the second step of the regulated intramembrane proteolytic activation of the transcription factor CREB3L1, leading to the inhibition of cell-cycle progression.</text>
</comment>
<dbReference type="Gene3D" id="3.40.30.10">
    <property type="entry name" value="Glutaredoxin"/>
    <property type="match status" value="1"/>
</dbReference>
<dbReference type="GO" id="GO:0012505">
    <property type="term" value="C:endomembrane system"/>
    <property type="evidence" value="ECO:0007669"/>
    <property type="project" value="UniProtKB-SubCell"/>
</dbReference>
<sequence length="401" mass="44829">KYCFRQHAHALITGLPFGLGFKISTSYFNLFLQKFGQKHKGVIKVWFSVGAIISIVLLPLISYLFLITGLQQVKIIVQKYYNEGLEEKPFLLQPVLPGVNIPFGDAIYCLAAIFISSLVHEFGHAVAATSEHLTIDGAGFLVFLIIPAAFVELPSYDLRLLSTFSKIRIFTAGVWNNIVLAVIAWIAILCLPIFLCSIYQIDSGVLVTAVLQDSAISGENGLQVMNVIQSVNDCQVQNKEKWRACLLEAVQAPAPGFCISEAADFLNKDNNTATLANLYSSFQGLCIHLPSTLKYYKEGEFKKEYDRKMTVSSINSFLLDPLGAFLNLTVLYHISYAGKFILKFSIFRTSLNAFRNAFSFLHLSFVAFLNLTVLYHISYAGKFILKFPRTLYTSAIYIEIL</sequence>
<accession>A0AA88I289</accession>
<evidence type="ECO:0000256" key="3">
    <source>
        <dbReference type="ARBA" id="ARBA00012347"/>
    </source>
</evidence>
<feature type="transmembrane region" description="Helical" evidence="10">
    <location>
        <begin position="90"/>
        <end position="115"/>
    </location>
</feature>
<evidence type="ECO:0000256" key="7">
    <source>
        <dbReference type="ARBA" id="ARBA00023136"/>
    </source>
</evidence>
<dbReference type="InterPro" id="IPR008915">
    <property type="entry name" value="Peptidase_M50"/>
</dbReference>
<comment type="subcellular location">
    <subcellularLocation>
        <location evidence="2">Endomembrane system</location>
        <topology evidence="2">Multi-pass membrane protein</topology>
    </subcellularLocation>
</comment>
<reference evidence="12" key="1">
    <citation type="submission" date="2023-07" db="EMBL/GenBank/DDBJ databases">
        <title>Chromosome-level genome assembly of Artemia franciscana.</title>
        <authorList>
            <person name="Jo E."/>
        </authorList>
    </citation>
    <scope>NUCLEOTIDE SEQUENCE</scope>
    <source>
        <tissue evidence="12">Whole body</tissue>
    </source>
</reference>
<evidence type="ECO:0000256" key="10">
    <source>
        <dbReference type="SAM" id="Phobius"/>
    </source>
</evidence>
<proteinExistence type="predicted"/>
<keyword evidence="7 10" id="KW-0472">Membrane</keyword>
<evidence type="ECO:0000256" key="9">
    <source>
        <dbReference type="ARBA" id="ARBA00045828"/>
    </source>
</evidence>
<dbReference type="PRINTS" id="PR01000">
    <property type="entry name" value="SREBPS2PTASE"/>
</dbReference>
<keyword evidence="5 10" id="KW-0812">Transmembrane</keyword>
<evidence type="ECO:0000313" key="13">
    <source>
        <dbReference type="Proteomes" id="UP001187531"/>
    </source>
</evidence>
<comment type="catalytic activity">
    <reaction evidence="1">
        <text>Cleaves several transcription factors that are type-2 transmembrane proteins within membrane-spanning domains. Known substrates include sterol regulatory element-binding protein (SREBP) -1, SREBP-2 and forms of the transcriptional activator ATF6. SREBP-2 is cleaved at the site 477-DRSRILL-|-CVLTFLCLSFNPLTSLLQWGGA-505. The residues Asn-Pro, 11 residues distal to the site of cleavage in the membrane-spanning domain, are important for cleavage by S2P endopeptidase. Replacement of either of these residues does not prevent cleavage, but there is no cleavage if both of these residues are replaced.</text>
        <dbReference type="EC" id="3.4.24.85"/>
    </reaction>
</comment>
<dbReference type="Proteomes" id="UP001187531">
    <property type="component" value="Unassembled WGS sequence"/>
</dbReference>
<evidence type="ECO:0000259" key="11">
    <source>
        <dbReference type="Pfam" id="PF02163"/>
    </source>
</evidence>
<dbReference type="GO" id="GO:1905897">
    <property type="term" value="P:regulation of response to endoplasmic reticulum stress"/>
    <property type="evidence" value="ECO:0007669"/>
    <property type="project" value="TreeGrafter"/>
</dbReference>
<dbReference type="GO" id="GO:0004222">
    <property type="term" value="F:metalloendopeptidase activity"/>
    <property type="evidence" value="ECO:0007669"/>
    <property type="project" value="InterPro"/>
</dbReference>
<name>A0AA88I289_ARTSF</name>
<evidence type="ECO:0000256" key="4">
    <source>
        <dbReference type="ARBA" id="ARBA00014400"/>
    </source>
</evidence>
<dbReference type="EMBL" id="JAVRJZ010000011">
    <property type="protein sequence ID" value="KAK2716851.1"/>
    <property type="molecule type" value="Genomic_DNA"/>
</dbReference>
<keyword evidence="13" id="KW-1185">Reference proteome</keyword>
<feature type="non-terminal residue" evidence="12">
    <location>
        <position position="401"/>
    </location>
</feature>
<dbReference type="PANTHER" id="PTHR13325:SF3">
    <property type="entry name" value="MEMBRANE-BOUND TRANSCRIPTION FACTOR SITE-2 PROTEASE"/>
    <property type="match status" value="1"/>
</dbReference>
<evidence type="ECO:0000313" key="12">
    <source>
        <dbReference type="EMBL" id="KAK2716851.1"/>
    </source>
</evidence>
<comment type="caution">
    <text evidence="12">The sequence shown here is derived from an EMBL/GenBank/DDBJ whole genome shotgun (WGS) entry which is preliminary data.</text>
</comment>
<feature type="transmembrane region" description="Helical" evidence="10">
    <location>
        <begin position="317"/>
        <end position="337"/>
    </location>
</feature>
<evidence type="ECO:0000256" key="1">
    <source>
        <dbReference type="ARBA" id="ARBA00001350"/>
    </source>
</evidence>
<dbReference type="InterPro" id="IPR001193">
    <property type="entry name" value="MBTPS2"/>
</dbReference>
<dbReference type="GO" id="GO:0016020">
    <property type="term" value="C:membrane"/>
    <property type="evidence" value="ECO:0007669"/>
    <property type="project" value="InterPro"/>
</dbReference>
<dbReference type="Pfam" id="PF02163">
    <property type="entry name" value="Peptidase_M50"/>
    <property type="match status" value="1"/>
</dbReference>
<dbReference type="GO" id="GO:0031293">
    <property type="term" value="P:membrane protein intracellular domain proteolysis"/>
    <property type="evidence" value="ECO:0007669"/>
    <property type="project" value="TreeGrafter"/>
</dbReference>
<dbReference type="EC" id="3.4.24.85" evidence="3"/>
<evidence type="ECO:0000256" key="5">
    <source>
        <dbReference type="ARBA" id="ARBA00022692"/>
    </source>
</evidence>
<feature type="transmembrane region" description="Helical" evidence="10">
    <location>
        <begin position="45"/>
        <end position="70"/>
    </location>
</feature>
<organism evidence="12 13">
    <name type="scientific">Artemia franciscana</name>
    <name type="common">Brine shrimp</name>
    <name type="synonym">Artemia sanfranciscana</name>
    <dbReference type="NCBI Taxonomy" id="6661"/>
    <lineage>
        <taxon>Eukaryota</taxon>
        <taxon>Metazoa</taxon>
        <taxon>Ecdysozoa</taxon>
        <taxon>Arthropoda</taxon>
        <taxon>Crustacea</taxon>
        <taxon>Branchiopoda</taxon>
        <taxon>Anostraca</taxon>
        <taxon>Artemiidae</taxon>
        <taxon>Artemia</taxon>
    </lineage>
</organism>
<protein>
    <recommendedName>
        <fullName evidence="4">Membrane-bound transcription factor site-2 protease</fullName>
        <ecNumber evidence="3">3.4.24.85</ecNumber>
    </recommendedName>
    <alternativeName>
        <fullName evidence="8">Endopeptidase S2P</fullName>
    </alternativeName>
</protein>
<dbReference type="PANTHER" id="PTHR13325">
    <property type="entry name" value="PROTEASE M50 MEMBRANE-BOUND TRANSCRIPTION FACTOR SITE 2 PROTEASE"/>
    <property type="match status" value="1"/>
</dbReference>
<evidence type="ECO:0000256" key="6">
    <source>
        <dbReference type="ARBA" id="ARBA00022989"/>
    </source>
</evidence>
<dbReference type="AlphaFoldDB" id="A0AA88I289"/>
<dbReference type="GO" id="GO:0005737">
    <property type="term" value="C:cytoplasm"/>
    <property type="evidence" value="ECO:0007669"/>
    <property type="project" value="TreeGrafter"/>
</dbReference>
<gene>
    <name evidence="12" type="ORF">QYM36_007111</name>
</gene>
<keyword evidence="6 10" id="KW-1133">Transmembrane helix</keyword>